<evidence type="ECO:0000256" key="1">
    <source>
        <dbReference type="ARBA" id="ARBA00004123"/>
    </source>
</evidence>
<evidence type="ECO:0000256" key="6">
    <source>
        <dbReference type="ARBA" id="ARBA00023242"/>
    </source>
</evidence>
<feature type="non-terminal residue" evidence="11">
    <location>
        <position position="1"/>
    </location>
</feature>
<dbReference type="InterPro" id="IPR039361">
    <property type="entry name" value="Cyclin"/>
</dbReference>
<comment type="subcellular location">
    <subcellularLocation>
        <location evidence="1">Nucleus</location>
    </subcellularLocation>
</comment>
<proteinExistence type="inferred from homology"/>
<dbReference type="Gene3D" id="1.10.472.10">
    <property type="entry name" value="Cyclin-like"/>
    <property type="match status" value="2"/>
</dbReference>
<evidence type="ECO:0000256" key="5">
    <source>
        <dbReference type="ARBA" id="ARBA00023127"/>
    </source>
</evidence>
<reference evidence="11" key="1">
    <citation type="submission" date="2023-03" db="EMBL/GenBank/DDBJ databases">
        <title>Electrophorus voltai genome.</title>
        <authorList>
            <person name="Bian C."/>
        </authorList>
    </citation>
    <scope>NUCLEOTIDE SEQUENCE</scope>
    <source>
        <strain evidence="11">CB-2022</strain>
        <tissue evidence="11">Muscle</tissue>
    </source>
</reference>
<dbReference type="InterPro" id="IPR013763">
    <property type="entry name" value="Cyclin-like_dom"/>
</dbReference>
<evidence type="ECO:0000313" key="11">
    <source>
        <dbReference type="EMBL" id="KAK1785480.1"/>
    </source>
</evidence>
<feature type="domain" description="Cyclin C-terminal" evidence="10">
    <location>
        <begin position="90"/>
        <end position="212"/>
    </location>
</feature>
<keyword evidence="7" id="KW-0131">Cell cycle</keyword>
<keyword evidence="3" id="KW-0597">Phosphoprotein</keyword>
<dbReference type="PANTHER" id="PTHR10177">
    <property type="entry name" value="CYCLINS"/>
    <property type="match status" value="1"/>
</dbReference>
<protein>
    <recommendedName>
        <fullName evidence="13">Cyclin E2</fullName>
    </recommendedName>
</protein>
<evidence type="ECO:0000256" key="4">
    <source>
        <dbReference type="ARBA" id="ARBA00022618"/>
    </source>
</evidence>
<sequence length="216" mass="25085">VCEAYVLHRQTFYLAQDFFDRFMLTQEDVEKERLQLIGITALFIASKIEEIYPPKIMELAYVTDGACLEEEILQMELIMLKALNWNLCPETVVSWMKLYIQMASIYDFTNLLVPQFSQETYVQITRLLDLCILDINSLDFKYGVLAAAAFCHFISFDIVQKVSGLTWEDLEGCVNWMAPFVEVMMGYDGVKLKHFAKVSSDDRHNIQTHIDYLSML</sequence>
<dbReference type="Pfam" id="PF02984">
    <property type="entry name" value="Cyclin_C"/>
    <property type="match status" value="1"/>
</dbReference>
<feature type="domain" description="Cyclin-like" evidence="9">
    <location>
        <begin position="1"/>
        <end position="81"/>
    </location>
</feature>
<keyword evidence="12" id="KW-1185">Reference proteome</keyword>
<evidence type="ECO:0000256" key="7">
    <source>
        <dbReference type="ARBA" id="ARBA00023306"/>
    </source>
</evidence>
<comment type="caution">
    <text evidence="11">The sequence shown here is derived from an EMBL/GenBank/DDBJ whole genome shotgun (WGS) entry which is preliminary data.</text>
</comment>
<name>A0AAD8YTK3_9TELE</name>
<accession>A0AAD8YTK3</accession>
<keyword evidence="6" id="KW-0539">Nucleus</keyword>
<evidence type="ECO:0000256" key="3">
    <source>
        <dbReference type="ARBA" id="ARBA00022553"/>
    </source>
</evidence>
<keyword evidence="4" id="KW-0132">Cell division</keyword>
<comment type="similarity">
    <text evidence="2">Belongs to the cyclin family. Cyclin E subfamily.</text>
</comment>
<keyword evidence="5 8" id="KW-0195">Cyclin</keyword>
<evidence type="ECO:0000259" key="9">
    <source>
        <dbReference type="SMART" id="SM00385"/>
    </source>
</evidence>
<evidence type="ECO:0000313" key="12">
    <source>
        <dbReference type="Proteomes" id="UP001239994"/>
    </source>
</evidence>
<dbReference type="GO" id="GO:0005634">
    <property type="term" value="C:nucleus"/>
    <property type="evidence" value="ECO:0007669"/>
    <property type="project" value="UniProtKB-SubCell"/>
</dbReference>
<evidence type="ECO:0000256" key="8">
    <source>
        <dbReference type="RuleBase" id="RU000383"/>
    </source>
</evidence>
<evidence type="ECO:0000259" key="10">
    <source>
        <dbReference type="SMART" id="SM01332"/>
    </source>
</evidence>
<evidence type="ECO:0008006" key="13">
    <source>
        <dbReference type="Google" id="ProtNLM"/>
    </source>
</evidence>
<dbReference type="FunFam" id="1.10.472.10:FF:000024">
    <property type="entry name" value="G1/S-specific cyclin-E1"/>
    <property type="match status" value="1"/>
</dbReference>
<dbReference type="SUPFAM" id="SSF47954">
    <property type="entry name" value="Cyclin-like"/>
    <property type="match status" value="2"/>
</dbReference>
<dbReference type="GO" id="GO:0051301">
    <property type="term" value="P:cell division"/>
    <property type="evidence" value="ECO:0007669"/>
    <property type="project" value="UniProtKB-KW"/>
</dbReference>
<dbReference type="AlphaFoldDB" id="A0AAD8YTK3"/>
<dbReference type="InterPro" id="IPR004367">
    <property type="entry name" value="Cyclin_C-dom"/>
</dbReference>
<dbReference type="InterPro" id="IPR036915">
    <property type="entry name" value="Cyclin-like_sf"/>
</dbReference>
<organism evidence="11 12">
    <name type="scientific">Electrophorus voltai</name>
    <dbReference type="NCBI Taxonomy" id="2609070"/>
    <lineage>
        <taxon>Eukaryota</taxon>
        <taxon>Metazoa</taxon>
        <taxon>Chordata</taxon>
        <taxon>Craniata</taxon>
        <taxon>Vertebrata</taxon>
        <taxon>Euteleostomi</taxon>
        <taxon>Actinopterygii</taxon>
        <taxon>Neopterygii</taxon>
        <taxon>Teleostei</taxon>
        <taxon>Ostariophysi</taxon>
        <taxon>Gymnotiformes</taxon>
        <taxon>Gymnotoidei</taxon>
        <taxon>Gymnotidae</taxon>
        <taxon>Electrophorus</taxon>
    </lineage>
</organism>
<dbReference type="SMART" id="SM01332">
    <property type="entry name" value="Cyclin_C"/>
    <property type="match status" value="1"/>
</dbReference>
<feature type="non-terminal residue" evidence="11">
    <location>
        <position position="216"/>
    </location>
</feature>
<dbReference type="SMART" id="SM00385">
    <property type="entry name" value="CYCLIN"/>
    <property type="match status" value="1"/>
</dbReference>
<gene>
    <name evidence="11" type="ORF">P4O66_018847</name>
</gene>
<evidence type="ECO:0000256" key="2">
    <source>
        <dbReference type="ARBA" id="ARBA00007143"/>
    </source>
</evidence>
<dbReference type="EMBL" id="JAROKS010000026">
    <property type="protein sequence ID" value="KAK1785480.1"/>
    <property type="molecule type" value="Genomic_DNA"/>
</dbReference>
<dbReference type="Proteomes" id="UP001239994">
    <property type="component" value="Unassembled WGS sequence"/>
</dbReference>
<dbReference type="InterPro" id="IPR006671">
    <property type="entry name" value="Cyclin_N"/>
</dbReference>
<dbReference type="Pfam" id="PF00134">
    <property type="entry name" value="Cyclin_N"/>
    <property type="match status" value="1"/>
</dbReference>